<protein>
    <recommendedName>
        <fullName evidence="4">Thioesterase domain-containing protein</fullName>
    </recommendedName>
</protein>
<dbReference type="Proteomes" id="UP000027265">
    <property type="component" value="Unassembled WGS sequence"/>
</dbReference>
<keyword evidence="2" id="KW-0378">Hydrolase</keyword>
<dbReference type="InterPro" id="IPR039298">
    <property type="entry name" value="ACOT13"/>
</dbReference>
<accession>A0A067PVW5</accession>
<evidence type="ECO:0000313" key="6">
    <source>
        <dbReference type="Proteomes" id="UP000027265"/>
    </source>
</evidence>
<feature type="compositionally biased region" description="Basic and acidic residues" evidence="3">
    <location>
        <begin position="15"/>
        <end position="28"/>
    </location>
</feature>
<sequence>MSSRSIHQASAVGPHVERHSSAHVDHRQRTPVLSPVFPTPSPPILGNTQFWVDPASLPNSGDASEIAGNVPEYVKQLNNNTFASYGVGDEECFGYRVGRVVKFVEVNMQRSEEKRGRMEATTVAEVRVSKAMLNGAGMLHGGCIAYLIDNCCSTPLVVLGLMQKANGVGVTQAMNIFFHSPASMGACLRIMSTSVTMGSRIMTSRCEIFDKDTGRAIASAFLNKMQPTIQSRL</sequence>
<dbReference type="AlphaFoldDB" id="A0A067PVW5"/>
<comment type="similarity">
    <text evidence="1">Belongs to the thioesterase PaaI family.</text>
</comment>
<dbReference type="NCBIfam" id="TIGR00369">
    <property type="entry name" value="unchar_dom_1"/>
    <property type="match status" value="1"/>
</dbReference>
<dbReference type="Pfam" id="PF03061">
    <property type="entry name" value="4HBT"/>
    <property type="match status" value="1"/>
</dbReference>
<dbReference type="InterPro" id="IPR003736">
    <property type="entry name" value="PAAI_dom"/>
</dbReference>
<dbReference type="PANTHER" id="PTHR21660:SF1">
    <property type="entry name" value="ACYL-COENZYME A THIOESTERASE 13"/>
    <property type="match status" value="1"/>
</dbReference>
<dbReference type="PANTHER" id="PTHR21660">
    <property type="entry name" value="THIOESTERASE SUPERFAMILY MEMBER-RELATED"/>
    <property type="match status" value="1"/>
</dbReference>
<dbReference type="InterPro" id="IPR029069">
    <property type="entry name" value="HotDog_dom_sf"/>
</dbReference>
<dbReference type="GO" id="GO:0047617">
    <property type="term" value="F:fatty acyl-CoA hydrolase activity"/>
    <property type="evidence" value="ECO:0007669"/>
    <property type="project" value="InterPro"/>
</dbReference>
<feature type="region of interest" description="Disordered" evidence="3">
    <location>
        <begin position="1"/>
        <end position="37"/>
    </location>
</feature>
<dbReference type="InterPro" id="IPR006683">
    <property type="entry name" value="Thioestr_dom"/>
</dbReference>
<keyword evidence="6" id="KW-1185">Reference proteome</keyword>
<name>A0A067PVW5_9AGAM</name>
<dbReference type="EMBL" id="KL197716">
    <property type="protein sequence ID" value="KDQ58943.1"/>
    <property type="molecule type" value="Genomic_DNA"/>
</dbReference>
<dbReference type="STRING" id="933084.A0A067PVW5"/>
<evidence type="ECO:0000259" key="4">
    <source>
        <dbReference type="Pfam" id="PF03061"/>
    </source>
</evidence>
<dbReference type="SUPFAM" id="SSF54637">
    <property type="entry name" value="Thioesterase/thiol ester dehydrase-isomerase"/>
    <property type="match status" value="1"/>
</dbReference>
<dbReference type="InParanoid" id="A0A067PVW5"/>
<organism evidence="5 6">
    <name type="scientific">Jaapia argillacea MUCL 33604</name>
    <dbReference type="NCBI Taxonomy" id="933084"/>
    <lineage>
        <taxon>Eukaryota</taxon>
        <taxon>Fungi</taxon>
        <taxon>Dikarya</taxon>
        <taxon>Basidiomycota</taxon>
        <taxon>Agaricomycotina</taxon>
        <taxon>Agaricomycetes</taxon>
        <taxon>Agaricomycetidae</taxon>
        <taxon>Jaapiales</taxon>
        <taxon>Jaapiaceae</taxon>
        <taxon>Jaapia</taxon>
    </lineage>
</organism>
<evidence type="ECO:0000256" key="1">
    <source>
        <dbReference type="ARBA" id="ARBA00008324"/>
    </source>
</evidence>
<evidence type="ECO:0000256" key="2">
    <source>
        <dbReference type="ARBA" id="ARBA00022801"/>
    </source>
</evidence>
<evidence type="ECO:0000313" key="5">
    <source>
        <dbReference type="EMBL" id="KDQ58943.1"/>
    </source>
</evidence>
<evidence type="ECO:0000256" key="3">
    <source>
        <dbReference type="SAM" id="MobiDB-lite"/>
    </source>
</evidence>
<dbReference type="HOGENOM" id="CLU_085799_0_0_1"/>
<reference evidence="6" key="1">
    <citation type="journal article" date="2014" name="Proc. Natl. Acad. Sci. U.S.A.">
        <title>Extensive sampling of basidiomycete genomes demonstrates inadequacy of the white-rot/brown-rot paradigm for wood decay fungi.</title>
        <authorList>
            <person name="Riley R."/>
            <person name="Salamov A.A."/>
            <person name="Brown D.W."/>
            <person name="Nagy L.G."/>
            <person name="Floudas D."/>
            <person name="Held B.W."/>
            <person name="Levasseur A."/>
            <person name="Lombard V."/>
            <person name="Morin E."/>
            <person name="Otillar R."/>
            <person name="Lindquist E.A."/>
            <person name="Sun H."/>
            <person name="LaButti K.M."/>
            <person name="Schmutz J."/>
            <person name="Jabbour D."/>
            <person name="Luo H."/>
            <person name="Baker S.E."/>
            <person name="Pisabarro A.G."/>
            <person name="Walton J.D."/>
            <person name="Blanchette R.A."/>
            <person name="Henrissat B."/>
            <person name="Martin F."/>
            <person name="Cullen D."/>
            <person name="Hibbett D.S."/>
            <person name="Grigoriev I.V."/>
        </authorList>
    </citation>
    <scope>NUCLEOTIDE SEQUENCE [LARGE SCALE GENOMIC DNA]</scope>
    <source>
        <strain evidence="6">MUCL 33604</strain>
    </source>
</reference>
<feature type="domain" description="Thioesterase" evidence="4">
    <location>
        <begin position="137"/>
        <end position="215"/>
    </location>
</feature>
<gene>
    <name evidence="5" type="ORF">JAAARDRAFT_33670</name>
</gene>
<dbReference type="OrthoDB" id="2831072at2759"/>
<dbReference type="Gene3D" id="3.10.129.10">
    <property type="entry name" value="Hotdog Thioesterase"/>
    <property type="match status" value="1"/>
</dbReference>
<dbReference type="CDD" id="cd03443">
    <property type="entry name" value="PaaI_thioesterase"/>
    <property type="match status" value="1"/>
</dbReference>
<proteinExistence type="inferred from homology"/>